<dbReference type="OrthoDB" id="10257855at2759"/>
<feature type="compositionally biased region" description="Basic and acidic residues" evidence="7">
    <location>
        <begin position="745"/>
        <end position="771"/>
    </location>
</feature>
<feature type="compositionally biased region" description="Acidic residues" evidence="7">
    <location>
        <begin position="774"/>
        <end position="792"/>
    </location>
</feature>
<feature type="compositionally biased region" description="Basic residues" evidence="7">
    <location>
        <begin position="648"/>
        <end position="657"/>
    </location>
</feature>
<feature type="compositionally biased region" description="Basic and acidic residues" evidence="7">
    <location>
        <begin position="591"/>
        <end position="600"/>
    </location>
</feature>
<feature type="compositionally biased region" description="Polar residues" evidence="7">
    <location>
        <begin position="726"/>
        <end position="738"/>
    </location>
</feature>
<comment type="subcellular location">
    <subcellularLocation>
        <location evidence="2">Chromosome</location>
        <location evidence="2">Telomere</location>
    </subcellularLocation>
    <subcellularLocation>
        <location evidence="1">Nucleus</location>
    </subcellularLocation>
</comment>
<name>A0A3R7SPD8_PENVA</name>
<dbReference type="PANTHER" id="PTHR16466">
    <property type="entry name" value="TELOMERE REPEAT-BINDING FACTOR 2-INTERACTING PROTEIN 1"/>
    <property type="match status" value="1"/>
</dbReference>
<evidence type="ECO:0000256" key="3">
    <source>
        <dbReference type="ARBA" id="ARBA00010467"/>
    </source>
</evidence>
<feature type="compositionally biased region" description="Polar residues" evidence="7">
    <location>
        <begin position="793"/>
        <end position="806"/>
    </location>
</feature>
<evidence type="ECO:0000259" key="8">
    <source>
        <dbReference type="PROSITE" id="PS50172"/>
    </source>
</evidence>
<dbReference type="InterPro" id="IPR009057">
    <property type="entry name" value="Homeodomain-like_sf"/>
</dbReference>
<feature type="domain" description="BRCT" evidence="8">
    <location>
        <begin position="3"/>
        <end position="95"/>
    </location>
</feature>
<feature type="compositionally biased region" description="Acidic residues" evidence="7">
    <location>
        <begin position="268"/>
        <end position="299"/>
    </location>
</feature>
<evidence type="ECO:0000256" key="5">
    <source>
        <dbReference type="ARBA" id="ARBA00022895"/>
    </source>
</evidence>
<evidence type="ECO:0000256" key="4">
    <source>
        <dbReference type="ARBA" id="ARBA00022454"/>
    </source>
</evidence>
<dbReference type="STRING" id="6689.A0A3R7SPD8"/>
<comment type="caution">
    <text evidence="9">The sequence shown here is derived from an EMBL/GenBank/DDBJ whole genome shotgun (WGS) entry which is preliminary data.</text>
</comment>
<evidence type="ECO:0000256" key="7">
    <source>
        <dbReference type="SAM" id="MobiDB-lite"/>
    </source>
</evidence>
<dbReference type="SUPFAM" id="SSF46689">
    <property type="entry name" value="Homeodomain-like"/>
    <property type="match status" value="1"/>
</dbReference>
<evidence type="ECO:0000313" key="9">
    <source>
        <dbReference type="EMBL" id="ROT69387.1"/>
    </source>
</evidence>
<protein>
    <submittedName>
        <fullName evidence="9">Putative serine/arginine repetitive matrix protein 2-like</fullName>
    </submittedName>
</protein>
<keyword evidence="10" id="KW-1185">Reference proteome</keyword>
<dbReference type="GO" id="GO:0070187">
    <property type="term" value="C:shelterin complex"/>
    <property type="evidence" value="ECO:0007669"/>
    <property type="project" value="TreeGrafter"/>
</dbReference>
<keyword evidence="4" id="KW-0158">Chromosome</keyword>
<keyword evidence="6" id="KW-0539">Nucleus</keyword>
<dbReference type="InterPro" id="IPR036420">
    <property type="entry name" value="BRCT_dom_sf"/>
</dbReference>
<organism evidence="9 10">
    <name type="scientific">Penaeus vannamei</name>
    <name type="common">Whiteleg shrimp</name>
    <name type="synonym">Litopenaeus vannamei</name>
    <dbReference type="NCBI Taxonomy" id="6689"/>
    <lineage>
        <taxon>Eukaryota</taxon>
        <taxon>Metazoa</taxon>
        <taxon>Ecdysozoa</taxon>
        <taxon>Arthropoda</taxon>
        <taxon>Crustacea</taxon>
        <taxon>Multicrustacea</taxon>
        <taxon>Malacostraca</taxon>
        <taxon>Eumalacostraca</taxon>
        <taxon>Eucarida</taxon>
        <taxon>Decapoda</taxon>
        <taxon>Dendrobranchiata</taxon>
        <taxon>Penaeoidea</taxon>
        <taxon>Penaeidae</taxon>
        <taxon>Penaeus</taxon>
    </lineage>
</organism>
<feature type="region of interest" description="Disordered" evidence="7">
    <location>
        <begin position="591"/>
        <end position="806"/>
    </location>
</feature>
<reference evidence="9 10" key="1">
    <citation type="submission" date="2018-04" db="EMBL/GenBank/DDBJ databases">
        <authorList>
            <person name="Zhang X."/>
            <person name="Yuan J."/>
            <person name="Li F."/>
            <person name="Xiang J."/>
        </authorList>
    </citation>
    <scope>NUCLEOTIDE SEQUENCE [LARGE SCALE GENOMIC DNA]</scope>
    <source>
        <tissue evidence="9">Muscle</tissue>
    </source>
</reference>
<dbReference type="InterPro" id="IPR001357">
    <property type="entry name" value="BRCT_dom"/>
</dbReference>
<feature type="compositionally biased region" description="Low complexity" evidence="7">
    <location>
        <begin position="1056"/>
        <end position="1066"/>
    </location>
</feature>
<feature type="region of interest" description="Disordered" evidence="7">
    <location>
        <begin position="339"/>
        <end position="446"/>
    </location>
</feature>
<feature type="compositionally biased region" description="Basic and acidic residues" evidence="7">
    <location>
        <begin position="1026"/>
        <end position="1045"/>
    </location>
</feature>
<feature type="compositionally biased region" description="Basic and acidic residues" evidence="7">
    <location>
        <begin position="1083"/>
        <end position="1094"/>
    </location>
</feature>
<evidence type="ECO:0000256" key="2">
    <source>
        <dbReference type="ARBA" id="ARBA00004574"/>
    </source>
</evidence>
<dbReference type="GO" id="GO:0010833">
    <property type="term" value="P:telomere maintenance via telomere lengthening"/>
    <property type="evidence" value="ECO:0007669"/>
    <property type="project" value="TreeGrafter"/>
</dbReference>
<feature type="region of interest" description="Disordered" evidence="7">
    <location>
        <begin position="842"/>
        <end position="919"/>
    </location>
</feature>
<feature type="compositionally biased region" description="Basic and acidic residues" evidence="7">
    <location>
        <begin position="708"/>
        <end position="725"/>
    </location>
</feature>
<dbReference type="AlphaFoldDB" id="A0A3R7SPD8"/>
<dbReference type="Pfam" id="PF16589">
    <property type="entry name" value="BRCT_2"/>
    <property type="match status" value="1"/>
</dbReference>
<dbReference type="PANTHER" id="PTHR16466:SF6">
    <property type="entry name" value="TELOMERIC REPEAT-BINDING FACTOR 2-INTERACTING PROTEIN 1"/>
    <property type="match status" value="1"/>
</dbReference>
<evidence type="ECO:0000256" key="1">
    <source>
        <dbReference type="ARBA" id="ARBA00004123"/>
    </source>
</evidence>
<dbReference type="GO" id="GO:0031848">
    <property type="term" value="P:protection from non-homologous end joining at telomere"/>
    <property type="evidence" value="ECO:0007669"/>
    <property type="project" value="TreeGrafter"/>
</dbReference>
<proteinExistence type="inferred from homology"/>
<dbReference type="EMBL" id="QCYY01002567">
    <property type="protein sequence ID" value="ROT69387.1"/>
    <property type="molecule type" value="Genomic_DNA"/>
</dbReference>
<reference evidence="9 10" key="2">
    <citation type="submission" date="2019-01" db="EMBL/GenBank/DDBJ databases">
        <title>The decoding of complex shrimp genome reveals the adaptation for benthos swimmer, frequently molting mechanism and breeding impact on genome.</title>
        <authorList>
            <person name="Sun Y."/>
            <person name="Gao Y."/>
            <person name="Yu Y."/>
        </authorList>
    </citation>
    <scope>NUCLEOTIDE SEQUENCE [LARGE SCALE GENOMIC DNA]</scope>
    <source>
        <tissue evidence="9">Muscle</tissue>
    </source>
</reference>
<dbReference type="SUPFAM" id="SSF52113">
    <property type="entry name" value="BRCT domain"/>
    <property type="match status" value="1"/>
</dbReference>
<feature type="compositionally biased region" description="Low complexity" evidence="7">
    <location>
        <begin position="630"/>
        <end position="641"/>
    </location>
</feature>
<dbReference type="Proteomes" id="UP000283509">
    <property type="component" value="Unassembled WGS sequence"/>
</dbReference>
<gene>
    <name evidence="9" type="ORF">C7M84_012395</name>
</gene>
<dbReference type="InterPro" id="IPR015010">
    <property type="entry name" value="TERF2IP_Myb"/>
</dbReference>
<dbReference type="PROSITE" id="PS50172">
    <property type="entry name" value="BRCT"/>
    <property type="match status" value="1"/>
</dbReference>
<feature type="compositionally biased region" description="Basic and acidic residues" evidence="7">
    <location>
        <begin position="401"/>
        <end position="413"/>
    </location>
</feature>
<feature type="region of interest" description="Disordered" evidence="7">
    <location>
        <begin position="1010"/>
        <end position="1094"/>
    </location>
</feature>
<dbReference type="GO" id="GO:0042162">
    <property type="term" value="F:telomeric DNA binding"/>
    <property type="evidence" value="ECO:0007669"/>
    <property type="project" value="TreeGrafter"/>
</dbReference>
<evidence type="ECO:0000313" key="10">
    <source>
        <dbReference type="Proteomes" id="UP000283509"/>
    </source>
</evidence>
<sequence length="1113" mass="126572">MANESEYVEEPELFVMESLQPMLFSIRVCPTKAALQRIIEDHGGELTSKVGGPHTLRLLPIGEKSFSVSSDVFSAQYIYDCVKEKRLLDPSKYRVNKNSCYTDDIKVLDIIRGVRSWADCVRVEIEGPEDVSDFSDDENFNVLMQNRTWKTGRRPYSRNEQKSILEFIIKNKRYGEVKGNVLWKDMEKRKVCPLRSWESMKEHYRKVIITDLAPYQLSKKIEAKLYKGYTDGKYHKESSDDDEELRKDQRGKAVTQKEVSSDPKETQVEDEQSELTWQEEADIEDEEETEDEDQEEADEEGIKKTMNDIMYDEVERQVASFDAGVANCTQSFEVVLADGEFENPPKQTDNYLKELADDWEESRGSFPGQSQNKEENAAACAENKQERGRSESALTGNLQKSTRDEDGTQDREGVFSSSDPDEQSHQVVDAEIPSSESTSKIVKTKKNTDMFTEKEAEEIANYLIEMSNSDPWEEPAVTDLKHNKCGDAGGNSVQQNNCKGTSIVVNNGEQADTSTETIIFQTCPTSTDSHTNQEAGKDRNLVHDPCNSVDGKEITKVLLSPFLAETESSGEESDRSIILFSEGEICRKRSVGEEEADKKNLLNGSKGTRSSSASETKKKSKKGQLQDRQSGNSSVSSTSKDVSQEKTRMRKPQKRKPHLDESTSSDSEVLITRSRKVDMGQILSCPSKGVPQKTRSIHSEEETEEEDVSSHTPDRQRQNGRRSTEENSSPGGTSSGSLQRVKHQLQKERETKLDVSSEVMRKMKGGEKVSLEENSSDSDGNDDDSLITEEENNSYLSTSLMSDPCSSIDSFTGFYDRSFYPSRCHELRLDLTRRVAKISTGNGDKENPIGNLILPELRKDQRGKAVTQKEVSSDPKETQVEDEQSELTWQEEADIEDEEETEDEDQEEADEEGIKKTMNDIMYDEVERQVGGKSLWTLMATCEGGLKGRSWLSLKERFRMSIVKHLHSFNLSDDEILKFEKYGNRSKNQKITHRHQPDASVYKFAKIRLSPRTKKRSATSSVSESEVPREQKEEVSRERKNERRLSPRKRNSMNFTQTPSSTTSQSETKRKKERNSLPATVSSHDKRVTRRFLELEKTLPRQKLRVRPLHKNK</sequence>
<feature type="region of interest" description="Disordered" evidence="7">
    <location>
        <begin position="232"/>
        <end position="305"/>
    </location>
</feature>
<feature type="compositionally biased region" description="Acidic residues" evidence="7">
    <location>
        <begin position="880"/>
        <end position="911"/>
    </location>
</feature>
<dbReference type="Pfam" id="PF08914">
    <property type="entry name" value="Myb_Rap1"/>
    <property type="match status" value="1"/>
</dbReference>
<dbReference type="InterPro" id="IPR039595">
    <property type="entry name" value="TE2IP/Rap1"/>
</dbReference>
<feature type="compositionally biased region" description="Basic and acidic residues" evidence="7">
    <location>
        <begin position="232"/>
        <end position="251"/>
    </location>
</feature>
<evidence type="ECO:0000256" key="6">
    <source>
        <dbReference type="ARBA" id="ARBA00023242"/>
    </source>
</evidence>
<accession>A0A3R7SPD8</accession>
<comment type="similarity">
    <text evidence="3">Belongs to the RAP1 family.</text>
</comment>
<dbReference type="Gene3D" id="1.10.10.60">
    <property type="entry name" value="Homeodomain-like"/>
    <property type="match status" value="1"/>
</dbReference>
<keyword evidence="5" id="KW-0779">Telomere</keyword>